<name>A0A3B1AV44_9ZZZZ</name>
<dbReference type="AlphaFoldDB" id="A0A3B1AV44"/>
<protein>
    <recommendedName>
        <fullName evidence="2">DUF1415 domain-containing protein</fullName>
    </recommendedName>
</protein>
<evidence type="ECO:0008006" key="2">
    <source>
        <dbReference type="Google" id="ProtNLM"/>
    </source>
</evidence>
<reference evidence="1" key="1">
    <citation type="submission" date="2018-06" db="EMBL/GenBank/DDBJ databases">
        <authorList>
            <person name="Zhirakovskaya E."/>
        </authorList>
    </citation>
    <scope>NUCLEOTIDE SEQUENCE</scope>
</reference>
<organism evidence="1">
    <name type="scientific">hydrothermal vent metagenome</name>
    <dbReference type="NCBI Taxonomy" id="652676"/>
    <lineage>
        <taxon>unclassified sequences</taxon>
        <taxon>metagenomes</taxon>
        <taxon>ecological metagenomes</taxon>
    </lineage>
</organism>
<dbReference type="Pfam" id="PF07209">
    <property type="entry name" value="DUF1415"/>
    <property type="match status" value="1"/>
</dbReference>
<dbReference type="EMBL" id="UOFV01000418">
    <property type="protein sequence ID" value="VAX03674.1"/>
    <property type="molecule type" value="Genomic_DNA"/>
</dbReference>
<sequence length="190" mass="21671">MSSTNSETNATQMQLTRQWLEQVVIGLGLCPFAAQPLLENRVRIQVCDSTTELQLLETLHAELDRLDQRPASELETTLLVLPNMLADFTDYNQFLDQVDALLDEFAWHGKYQIASFHPHYCFAGVAPEAAENLTNRAPYPILHLIREDSLAAVLAHVERPEDIPAQNIRRVNSLRLDEKHRLFPWVFPVA</sequence>
<accession>A0A3B1AV44</accession>
<dbReference type="InterPro" id="IPR009858">
    <property type="entry name" value="DUF1415"/>
</dbReference>
<gene>
    <name evidence="1" type="ORF">MNBD_GAMMA19-1225</name>
</gene>
<evidence type="ECO:0000313" key="1">
    <source>
        <dbReference type="EMBL" id="VAX03674.1"/>
    </source>
</evidence>
<proteinExistence type="predicted"/>